<reference evidence="12 13" key="2">
    <citation type="journal article" date="2020" name="bioRxiv">
        <title>Metabolic contributions of an alphaproteobacterial endosymbiont in the apicomplexan Cardiosporidium cionae.</title>
        <authorList>
            <person name="Hunter E.S."/>
            <person name="Paight C.J."/>
            <person name="Lane C.E."/>
        </authorList>
    </citation>
    <scope>NUCLEOTIDE SEQUENCE [LARGE SCALE GENOMIC DNA]</scope>
    <source>
        <strain evidence="12">ESH_2018</strain>
    </source>
</reference>
<evidence type="ECO:0000256" key="5">
    <source>
        <dbReference type="ARBA" id="ARBA00022737"/>
    </source>
</evidence>
<feature type="repeat" description="Solcar" evidence="8">
    <location>
        <begin position="133"/>
        <end position="224"/>
    </location>
</feature>
<evidence type="ECO:0000256" key="7">
    <source>
        <dbReference type="ARBA" id="ARBA00023136"/>
    </source>
</evidence>
<accession>A0A3S8V2R2</accession>
<evidence type="ECO:0000256" key="1">
    <source>
        <dbReference type="ARBA" id="ARBA00004141"/>
    </source>
</evidence>
<dbReference type="Gene3D" id="1.50.40.10">
    <property type="entry name" value="Mitochondrial carrier domain"/>
    <property type="match status" value="1"/>
</dbReference>
<evidence type="ECO:0000256" key="8">
    <source>
        <dbReference type="PROSITE-ProRule" id="PRU00282"/>
    </source>
</evidence>
<dbReference type="GO" id="GO:0006862">
    <property type="term" value="P:nucleotide transport"/>
    <property type="evidence" value="ECO:0007669"/>
    <property type="project" value="InterPro"/>
</dbReference>
<evidence type="ECO:0000256" key="9">
    <source>
        <dbReference type="RuleBase" id="RU000488"/>
    </source>
</evidence>
<sequence>MPPVQVLSNEKQDLINLPVLTRPYSQSAAPSHSALASLSAAVCSSAFLHPLDLIKTRLQVFSATRGAIPHYKGTVYAIWSIYSSEGYRGLYRGLSATVIASGVSWGIFRYLFDFTRNAIHSSSTHGVSKSSPISLYENMVSSIIATIIATSLVHPLWFIKTRMELQSFESKLVGWTQYKGWMHCCKTIYIQEGYHAFYKGFFAALWMAPHSIIQLVLYEELKKRHNISAASSMQLFWPFLWGVSSKFIAASFTYPFQVLRSRLQMLHSPYANYSLLQTIYKIWKTDGSIAFYRGFWTHIQRASFQSGILFLLFEIFQKKLS</sequence>
<feature type="repeat" description="Solcar" evidence="8">
    <location>
        <begin position="233"/>
        <end position="319"/>
    </location>
</feature>
<evidence type="ECO:0000313" key="11">
    <source>
        <dbReference type="EMBL" id="AZL94170.1"/>
    </source>
</evidence>
<keyword evidence="13" id="KW-1185">Reference proteome</keyword>
<proteinExistence type="evidence at transcript level"/>
<dbReference type="PROSITE" id="PS50920">
    <property type="entry name" value="SOLCAR"/>
    <property type="match status" value="3"/>
</dbReference>
<evidence type="ECO:0000256" key="2">
    <source>
        <dbReference type="ARBA" id="ARBA00006375"/>
    </source>
</evidence>
<evidence type="ECO:0000256" key="10">
    <source>
        <dbReference type="SAM" id="Phobius"/>
    </source>
</evidence>
<dbReference type="Proteomes" id="UP000823046">
    <property type="component" value="Unassembled WGS sequence"/>
</dbReference>
<evidence type="ECO:0000313" key="13">
    <source>
        <dbReference type="Proteomes" id="UP000823046"/>
    </source>
</evidence>
<dbReference type="GO" id="GO:0016020">
    <property type="term" value="C:membrane"/>
    <property type="evidence" value="ECO:0007669"/>
    <property type="project" value="UniProtKB-SubCell"/>
</dbReference>
<name>A0A3S8V2R2_9APIC</name>
<feature type="transmembrane region" description="Helical" evidence="10">
    <location>
        <begin position="196"/>
        <end position="216"/>
    </location>
</feature>
<dbReference type="SUPFAM" id="SSF103506">
    <property type="entry name" value="Mitochondrial carrier"/>
    <property type="match status" value="1"/>
</dbReference>
<dbReference type="InterPro" id="IPR044712">
    <property type="entry name" value="SLC25A32-like"/>
</dbReference>
<comment type="similarity">
    <text evidence="2 9">Belongs to the mitochondrial carrier (TC 2.A.29) family.</text>
</comment>
<dbReference type="InterPro" id="IPR023395">
    <property type="entry name" value="MCP_dom_sf"/>
</dbReference>
<feature type="repeat" description="Solcar" evidence="8">
    <location>
        <begin position="28"/>
        <end position="118"/>
    </location>
</feature>
<keyword evidence="6 10" id="KW-1133">Transmembrane helix</keyword>
<comment type="subcellular location">
    <subcellularLocation>
        <location evidence="1">Membrane</location>
        <topology evidence="1">Multi-pass membrane protein</topology>
    </subcellularLocation>
</comment>
<dbReference type="InterPro" id="IPR018108">
    <property type="entry name" value="MCP_transmembrane"/>
</dbReference>
<keyword evidence="7 8" id="KW-0472">Membrane</keyword>
<dbReference type="EMBL" id="JADAQX010001008">
    <property type="protein sequence ID" value="KAF8819043.1"/>
    <property type="molecule type" value="Genomic_DNA"/>
</dbReference>
<gene>
    <name evidence="12" type="ORF">IE077_001824</name>
</gene>
<feature type="transmembrane region" description="Helical" evidence="10">
    <location>
        <begin position="139"/>
        <end position="159"/>
    </location>
</feature>
<protein>
    <submittedName>
        <fullName evidence="11">Ant protein</fullName>
    </submittedName>
    <submittedName>
        <fullName evidence="12">Carrier superfamily protein</fullName>
    </submittedName>
</protein>
<reference evidence="11" key="1">
    <citation type="journal article" date="2018" name="Genome Biol. Evol.">
        <title>Nephromyces encodes a urate metabolism pathway and predicted peroxisomes, demonstrating these are not ancient losses of apicomplexans.</title>
        <authorList>
            <person name="Paight C."/>
            <person name="Slamovits C.H."/>
            <person name="Saffo M.B."/>
            <person name="Lane C.E."/>
        </authorList>
    </citation>
    <scope>NUCLEOTIDE SEQUENCE</scope>
    <source>
        <strain evidence="11">Cardio13</strain>
    </source>
</reference>
<evidence type="ECO:0000256" key="6">
    <source>
        <dbReference type="ARBA" id="ARBA00022989"/>
    </source>
</evidence>
<keyword evidence="3 9" id="KW-0813">Transport</keyword>
<evidence type="ECO:0000256" key="3">
    <source>
        <dbReference type="ARBA" id="ARBA00022448"/>
    </source>
</evidence>
<dbReference type="AlphaFoldDB" id="A0A3S8V2R2"/>
<dbReference type="PANTHER" id="PTHR45683">
    <property type="entry name" value="MITOCHONDRIAL NICOTINAMIDE ADENINE DINUCLEOTIDE TRANSPORTER 1-RELATED-RELATED"/>
    <property type="match status" value="1"/>
</dbReference>
<evidence type="ECO:0000313" key="12">
    <source>
        <dbReference type="EMBL" id="KAF8819043.1"/>
    </source>
</evidence>
<feature type="transmembrane region" description="Helical" evidence="10">
    <location>
        <begin position="236"/>
        <end position="256"/>
    </location>
</feature>
<feature type="transmembrane region" description="Helical" evidence="10">
    <location>
        <begin position="90"/>
        <end position="112"/>
    </location>
</feature>
<dbReference type="EMBL" id="MK212204">
    <property type="protein sequence ID" value="AZL94170.1"/>
    <property type="molecule type" value="mRNA"/>
</dbReference>
<evidence type="ECO:0000256" key="4">
    <source>
        <dbReference type="ARBA" id="ARBA00022692"/>
    </source>
</evidence>
<dbReference type="Pfam" id="PF00153">
    <property type="entry name" value="Mito_carr"/>
    <property type="match status" value="3"/>
</dbReference>
<keyword evidence="5" id="KW-0677">Repeat</keyword>
<dbReference type="GO" id="GO:0055085">
    <property type="term" value="P:transmembrane transport"/>
    <property type="evidence" value="ECO:0007669"/>
    <property type="project" value="InterPro"/>
</dbReference>
<dbReference type="OrthoDB" id="428293at2759"/>
<keyword evidence="4 8" id="KW-0812">Transmembrane</keyword>
<organism evidence="11">
    <name type="scientific">Cardiosporidium cionae</name>
    <dbReference type="NCBI Taxonomy" id="476202"/>
    <lineage>
        <taxon>Eukaryota</taxon>
        <taxon>Sar</taxon>
        <taxon>Alveolata</taxon>
        <taxon>Apicomplexa</taxon>
        <taxon>Aconoidasida</taxon>
        <taxon>Nephromycida</taxon>
        <taxon>Cardiosporidium</taxon>
    </lineage>
</organism>